<keyword evidence="3" id="KW-1185">Reference proteome</keyword>
<dbReference type="Ensembl" id="ENSSFOT00015069406.1">
    <property type="protein sequence ID" value="ENSSFOP00015042121.1"/>
    <property type="gene ID" value="ENSSFOG00015030812.1"/>
</dbReference>
<name>A0A8C9SY08_SCLFO</name>
<organism evidence="2 3">
    <name type="scientific">Scleropages formosus</name>
    <name type="common">Asian bonytongue</name>
    <name type="synonym">Osteoglossum formosum</name>
    <dbReference type="NCBI Taxonomy" id="113540"/>
    <lineage>
        <taxon>Eukaryota</taxon>
        <taxon>Metazoa</taxon>
        <taxon>Chordata</taxon>
        <taxon>Craniata</taxon>
        <taxon>Vertebrata</taxon>
        <taxon>Euteleostomi</taxon>
        <taxon>Actinopterygii</taxon>
        <taxon>Neopterygii</taxon>
        <taxon>Teleostei</taxon>
        <taxon>Osteoglossocephala</taxon>
        <taxon>Osteoglossomorpha</taxon>
        <taxon>Osteoglossiformes</taxon>
        <taxon>Osteoglossidae</taxon>
        <taxon>Scleropages</taxon>
    </lineage>
</organism>
<dbReference type="InterPro" id="IPR028039">
    <property type="entry name" value="CCDC32"/>
</dbReference>
<dbReference type="KEGG" id="sfm:108941433"/>
<dbReference type="OrthoDB" id="5982503at2759"/>
<dbReference type="GeneTree" id="ENSGT00390000014780"/>
<gene>
    <name evidence="2" type="primary">CCDC32</name>
    <name evidence="2" type="synonym">ccdc32</name>
</gene>
<evidence type="ECO:0000313" key="2">
    <source>
        <dbReference type="Ensembl" id="ENSSFOP00015042121.1"/>
    </source>
</evidence>
<dbReference type="Pfam" id="PF14989">
    <property type="entry name" value="CCDC32"/>
    <property type="match status" value="1"/>
</dbReference>
<protein>
    <submittedName>
        <fullName evidence="2">Coiled-coil domain containing 32</fullName>
    </submittedName>
</protein>
<reference evidence="2" key="3">
    <citation type="submission" date="2025-09" db="UniProtKB">
        <authorList>
            <consortium name="Ensembl"/>
        </authorList>
    </citation>
    <scope>IDENTIFICATION</scope>
</reference>
<dbReference type="PANTHER" id="PTHR31800:SF1">
    <property type="entry name" value="COILED-COIL DOMAIN-CONTAINING PROTEIN 32"/>
    <property type="match status" value="1"/>
</dbReference>
<dbReference type="RefSeq" id="XP_018619616.1">
    <property type="nucleotide sequence ID" value="XM_018764100.1"/>
</dbReference>
<dbReference type="Proteomes" id="UP000694397">
    <property type="component" value="Chromosome 15"/>
</dbReference>
<dbReference type="GO" id="GO:0060322">
    <property type="term" value="P:head development"/>
    <property type="evidence" value="ECO:0007669"/>
    <property type="project" value="Ensembl"/>
</dbReference>
<dbReference type="CTD" id="90416"/>
<feature type="region of interest" description="Disordered" evidence="1">
    <location>
        <begin position="151"/>
        <end position="182"/>
    </location>
</feature>
<dbReference type="AlphaFoldDB" id="A0A8C9SY08"/>
<dbReference type="GeneID" id="108941433"/>
<feature type="compositionally biased region" description="Basic and acidic residues" evidence="1">
    <location>
        <begin position="152"/>
        <end position="182"/>
    </location>
</feature>
<evidence type="ECO:0000313" key="3">
    <source>
        <dbReference type="Proteomes" id="UP000694397"/>
    </source>
</evidence>
<reference evidence="2" key="2">
    <citation type="submission" date="2025-08" db="UniProtKB">
        <authorList>
            <consortium name="Ensembl"/>
        </authorList>
    </citation>
    <scope>IDENTIFICATION</scope>
</reference>
<evidence type="ECO:0000256" key="1">
    <source>
        <dbReference type="SAM" id="MobiDB-lite"/>
    </source>
</evidence>
<dbReference type="GO" id="GO:0044782">
    <property type="term" value="P:cilium organization"/>
    <property type="evidence" value="ECO:0007669"/>
    <property type="project" value="Ensembl"/>
</dbReference>
<dbReference type="PANTHER" id="PTHR31800">
    <property type="entry name" value="COILED-COIL DOMAIN-CONTAINING PROTEIN 32"/>
    <property type="match status" value="1"/>
</dbReference>
<proteinExistence type="predicted"/>
<accession>A0A8C9SY08</accession>
<reference evidence="2 3" key="1">
    <citation type="submission" date="2019-04" db="EMBL/GenBank/DDBJ databases">
        <authorList>
            <consortium name="Wellcome Sanger Institute Data Sharing"/>
        </authorList>
    </citation>
    <scope>NUCLEOTIDE SEQUENCE [LARGE SCALE GENOMIC DNA]</scope>
</reference>
<sequence length="182" mass="20912">MVDDLEPCEIRSSSELWSEICSELPNQQPECDEMEEFMDSFQPQTQETNGTSAPLHPWAPLADSAVYIATLENRLRRIKGLTQEVTSQDMLRTLSQAKKECWDRFLHDVPGSDSFYDSTDIDQSAFEQLKRWLQPEKVAINTEELEYLLFPGHREEGQSEEGLHAGTDKELEDKDESQSPEK</sequence>